<accession>A0A183VE56</accession>
<sequence length="134" mass="15341">MSSGSIRFVPQRQSITNLATNATRGVKRVMLGSLTYNRESNYEQRLDKIRSTEAIDNKFGYQRCTGCETRDAWPINVHPVVPRKRARDEEGEMLVESGKEQKQLERSSVNEQLPFKKQMIVADGVVAWIRSVQL</sequence>
<evidence type="ECO:0000313" key="2">
    <source>
        <dbReference type="EMBL" id="VDM50348.1"/>
    </source>
</evidence>
<evidence type="ECO:0000313" key="4">
    <source>
        <dbReference type="WBParaSite" id="TCNE_0001903001-mRNA-1"/>
    </source>
</evidence>
<dbReference type="Proteomes" id="UP000050794">
    <property type="component" value="Unassembled WGS sequence"/>
</dbReference>
<evidence type="ECO:0000313" key="3">
    <source>
        <dbReference type="Proteomes" id="UP000050794"/>
    </source>
</evidence>
<keyword evidence="3" id="KW-1185">Reference proteome</keyword>
<reference evidence="2 3" key="2">
    <citation type="submission" date="2018-11" db="EMBL/GenBank/DDBJ databases">
        <authorList>
            <consortium name="Pathogen Informatics"/>
        </authorList>
    </citation>
    <scope>NUCLEOTIDE SEQUENCE [LARGE SCALE GENOMIC DNA]</scope>
</reference>
<evidence type="ECO:0000256" key="1">
    <source>
        <dbReference type="SAM" id="MobiDB-lite"/>
    </source>
</evidence>
<name>A0A183VE56_TOXCA</name>
<proteinExistence type="predicted"/>
<reference evidence="4" key="1">
    <citation type="submission" date="2016-06" db="UniProtKB">
        <authorList>
            <consortium name="WormBaseParasite"/>
        </authorList>
    </citation>
    <scope>IDENTIFICATION</scope>
</reference>
<dbReference type="WBParaSite" id="TCNE_0001903001-mRNA-1">
    <property type="protein sequence ID" value="TCNE_0001903001-mRNA-1"/>
    <property type="gene ID" value="TCNE_0001903001"/>
</dbReference>
<feature type="region of interest" description="Disordered" evidence="1">
    <location>
        <begin position="84"/>
        <end position="106"/>
    </location>
</feature>
<dbReference type="AlphaFoldDB" id="A0A183VE56"/>
<gene>
    <name evidence="2" type="ORF">TCNE_LOCUS19027</name>
</gene>
<protein>
    <submittedName>
        <fullName evidence="2 4">Uncharacterized protein</fullName>
    </submittedName>
</protein>
<dbReference type="EMBL" id="UYWY01026284">
    <property type="protein sequence ID" value="VDM50348.1"/>
    <property type="molecule type" value="Genomic_DNA"/>
</dbReference>
<organism evidence="3 4">
    <name type="scientific">Toxocara canis</name>
    <name type="common">Canine roundworm</name>
    <dbReference type="NCBI Taxonomy" id="6265"/>
    <lineage>
        <taxon>Eukaryota</taxon>
        <taxon>Metazoa</taxon>
        <taxon>Ecdysozoa</taxon>
        <taxon>Nematoda</taxon>
        <taxon>Chromadorea</taxon>
        <taxon>Rhabditida</taxon>
        <taxon>Spirurina</taxon>
        <taxon>Ascaridomorpha</taxon>
        <taxon>Ascaridoidea</taxon>
        <taxon>Toxocaridae</taxon>
        <taxon>Toxocara</taxon>
    </lineage>
</organism>